<organism evidence="4 5">
    <name type="scientific">Zhongshania marina</name>
    <dbReference type="NCBI Taxonomy" id="2304603"/>
    <lineage>
        <taxon>Bacteria</taxon>
        <taxon>Pseudomonadati</taxon>
        <taxon>Pseudomonadota</taxon>
        <taxon>Gammaproteobacteria</taxon>
        <taxon>Cellvibrionales</taxon>
        <taxon>Spongiibacteraceae</taxon>
        <taxon>Zhongshania</taxon>
    </lineage>
</organism>
<evidence type="ECO:0000256" key="1">
    <source>
        <dbReference type="PIRNR" id="PIRNR015761"/>
    </source>
</evidence>
<accession>A0A2S4HC11</accession>
<dbReference type="InterPro" id="IPR024230">
    <property type="entry name" value="GspL_cyto_dom"/>
</dbReference>
<dbReference type="PIRSF" id="PIRSF015761">
    <property type="entry name" value="Protein_L"/>
    <property type="match status" value="1"/>
</dbReference>
<keyword evidence="1" id="KW-0813">Transport</keyword>
<comment type="function">
    <text evidence="1">Inner membrane component of the type II secretion system required for the energy-dependent secretion of extracellular factors such as proteases and toxins from the periplasm.</text>
</comment>
<dbReference type="GO" id="GO:0015627">
    <property type="term" value="C:type II protein secretion system complex"/>
    <property type="evidence" value="ECO:0007669"/>
    <property type="project" value="InterPro"/>
</dbReference>
<evidence type="ECO:0000259" key="3">
    <source>
        <dbReference type="Pfam" id="PF05134"/>
    </source>
</evidence>
<gene>
    <name evidence="4" type="ORF">C0068_16435</name>
</gene>
<dbReference type="Pfam" id="PF05134">
    <property type="entry name" value="T2SSL"/>
    <property type="match status" value="1"/>
</dbReference>
<keyword evidence="2" id="KW-0812">Transmembrane</keyword>
<protein>
    <recommendedName>
        <fullName evidence="1">Type II secretion system protein L</fullName>
        <shortName evidence="1">T2SS protein L</shortName>
    </recommendedName>
</protein>
<dbReference type="GO" id="GO:0015628">
    <property type="term" value="P:protein secretion by the type II secretion system"/>
    <property type="evidence" value="ECO:0007669"/>
    <property type="project" value="InterPro"/>
</dbReference>
<dbReference type="AlphaFoldDB" id="A0A2S4HC11"/>
<dbReference type="GO" id="GO:0009276">
    <property type="term" value="C:Gram-negative-bacterium-type cell wall"/>
    <property type="evidence" value="ECO:0007669"/>
    <property type="project" value="InterPro"/>
</dbReference>
<keyword evidence="1" id="KW-0653">Protein transport</keyword>
<dbReference type="EMBL" id="PQGG01000038">
    <property type="protein sequence ID" value="POP51525.1"/>
    <property type="molecule type" value="Genomic_DNA"/>
</dbReference>
<evidence type="ECO:0000313" key="4">
    <source>
        <dbReference type="EMBL" id="POP51525.1"/>
    </source>
</evidence>
<dbReference type="RefSeq" id="WP_103685567.1">
    <property type="nucleotide sequence ID" value="NZ_PQGG01000038.1"/>
</dbReference>
<dbReference type="Proteomes" id="UP000237222">
    <property type="component" value="Unassembled WGS sequence"/>
</dbReference>
<dbReference type="Gene3D" id="3.30.420.380">
    <property type="match status" value="1"/>
</dbReference>
<dbReference type="SUPFAM" id="SSF53067">
    <property type="entry name" value="Actin-like ATPase domain"/>
    <property type="match status" value="1"/>
</dbReference>
<evidence type="ECO:0000313" key="5">
    <source>
        <dbReference type="Proteomes" id="UP000237222"/>
    </source>
</evidence>
<dbReference type="InterPro" id="IPR007812">
    <property type="entry name" value="T2SS_protein-GspL"/>
</dbReference>
<dbReference type="NCBIfam" id="TIGR01709">
    <property type="entry name" value="typeII_sec_gspL"/>
    <property type="match status" value="1"/>
</dbReference>
<proteinExistence type="inferred from homology"/>
<keyword evidence="2" id="KW-0472">Membrane</keyword>
<feature type="transmembrane region" description="Helical" evidence="2">
    <location>
        <begin position="257"/>
        <end position="276"/>
    </location>
</feature>
<keyword evidence="2" id="KW-1133">Transmembrane helix</keyword>
<sequence length="417" mass="45987">MLAEKLKSLIIVPDTQWVRGKPGVATAVVFHADGEWDDTIELTELTSFLPAEEYARIIAVLPAIFVTHLARFLPHAKMKKYQSALGYAVEDLLVENPDKQSIAVGSPDDSGECAIRVSDYSLLLNIVARFAEMGIPLDEVVTEIDILPNEKNLTLAIDGTRVLMRHGHEGANWPESAVSQLEDYLMKFSPEQVSVYLREAKPEWAAKFSPDQVHMIGESHFDTWIACMAQRSNAVNLLQGDLTPIHRQKRLGWGQRVAGITTGVAGILAIYFVLMANQLESRAQAVQAETRSAYQVLFPEPIPRLNVRRASELRIAAYNTAQQNKKNVLPFAEILADITSAWQAANLMGPLLKQIQYSADNREAYVDIDELSVPLAEAMLVAFRSDGYVADIVSVSDAGGESGAQVIRFRVRAGAAM</sequence>
<name>A0A2S4HC11_9GAMM</name>
<feature type="domain" description="GspL cytoplasmic actin-ATPase-like" evidence="3">
    <location>
        <begin position="58"/>
        <end position="242"/>
    </location>
</feature>
<comment type="similarity">
    <text evidence="1">Belongs to the GSP L family.</text>
</comment>
<evidence type="ECO:0000256" key="2">
    <source>
        <dbReference type="SAM" id="Phobius"/>
    </source>
</evidence>
<dbReference type="InterPro" id="IPR043129">
    <property type="entry name" value="ATPase_NBD"/>
</dbReference>
<reference evidence="4 5" key="1">
    <citation type="submission" date="2018-01" db="EMBL/GenBank/DDBJ databases">
        <authorList>
            <person name="Yu X.-D."/>
        </authorList>
    </citation>
    <scope>NUCLEOTIDE SEQUENCE [LARGE SCALE GENOMIC DNA]</scope>
    <source>
        <strain evidence="4 5">ZX-21</strain>
    </source>
</reference>
<comment type="caution">
    <text evidence="4">The sequence shown here is derived from an EMBL/GenBank/DDBJ whole genome shotgun (WGS) entry which is preliminary data.</text>
</comment>